<dbReference type="EMBL" id="CAJVPP010013198">
    <property type="protein sequence ID" value="CAG8720101.1"/>
    <property type="molecule type" value="Genomic_DNA"/>
</dbReference>
<comment type="caution">
    <text evidence="2">The sequence shown here is derived from an EMBL/GenBank/DDBJ whole genome shotgun (WGS) entry which is preliminary data.</text>
</comment>
<protein>
    <submittedName>
        <fullName evidence="2">13798_t:CDS:1</fullName>
    </submittedName>
</protein>
<evidence type="ECO:0000313" key="2">
    <source>
        <dbReference type="EMBL" id="CAG8720101.1"/>
    </source>
</evidence>
<evidence type="ECO:0000256" key="1">
    <source>
        <dbReference type="SAM" id="MobiDB-lite"/>
    </source>
</evidence>
<reference evidence="2" key="1">
    <citation type="submission" date="2021-06" db="EMBL/GenBank/DDBJ databases">
        <authorList>
            <person name="Kallberg Y."/>
            <person name="Tangrot J."/>
            <person name="Rosling A."/>
        </authorList>
    </citation>
    <scope>NUCLEOTIDE SEQUENCE</scope>
    <source>
        <strain evidence="2">87-6 pot B 2015</strain>
    </source>
</reference>
<feature type="non-terminal residue" evidence="2">
    <location>
        <position position="59"/>
    </location>
</feature>
<gene>
    <name evidence="2" type="ORF">FMOSSE_LOCUS14927</name>
</gene>
<keyword evidence="3" id="KW-1185">Reference proteome</keyword>
<dbReference type="AlphaFoldDB" id="A0A9N9I4V2"/>
<accession>A0A9N9I4V2</accession>
<feature type="compositionally biased region" description="Polar residues" evidence="1">
    <location>
        <begin position="1"/>
        <end position="20"/>
    </location>
</feature>
<feature type="region of interest" description="Disordered" evidence="1">
    <location>
        <begin position="1"/>
        <end position="38"/>
    </location>
</feature>
<sequence>MTQYQGSITSFLNTPSSDIPSQEDFIQPSRKKIKHKRKKTILKEDETACNVKLKYDGST</sequence>
<organism evidence="2 3">
    <name type="scientific">Funneliformis mosseae</name>
    <name type="common">Endomycorrhizal fungus</name>
    <name type="synonym">Glomus mosseae</name>
    <dbReference type="NCBI Taxonomy" id="27381"/>
    <lineage>
        <taxon>Eukaryota</taxon>
        <taxon>Fungi</taxon>
        <taxon>Fungi incertae sedis</taxon>
        <taxon>Mucoromycota</taxon>
        <taxon>Glomeromycotina</taxon>
        <taxon>Glomeromycetes</taxon>
        <taxon>Glomerales</taxon>
        <taxon>Glomeraceae</taxon>
        <taxon>Funneliformis</taxon>
    </lineage>
</organism>
<dbReference type="Proteomes" id="UP000789375">
    <property type="component" value="Unassembled WGS sequence"/>
</dbReference>
<proteinExistence type="predicted"/>
<feature type="compositionally biased region" description="Basic residues" evidence="1">
    <location>
        <begin position="29"/>
        <end position="38"/>
    </location>
</feature>
<evidence type="ECO:0000313" key="3">
    <source>
        <dbReference type="Proteomes" id="UP000789375"/>
    </source>
</evidence>
<name>A0A9N9I4V2_FUNMO</name>